<keyword evidence="1" id="KW-0472">Membrane</keyword>
<proteinExistence type="predicted"/>
<protein>
    <submittedName>
        <fullName evidence="2">Uncharacterized protein</fullName>
    </submittedName>
</protein>
<evidence type="ECO:0000313" key="2">
    <source>
        <dbReference type="EMBL" id="STZ28375.1"/>
    </source>
</evidence>
<keyword evidence="1" id="KW-1133">Transmembrane helix</keyword>
<organism evidence="2 3">
    <name type="scientific">Myroides odoratus</name>
    <name type="common">Flavobacterium odoratum</name>
    <dbReference type="NCBI Taxonomy" id="256"/>
    <lineage>
        <taxon>Bacteria</taxon>
        <taxon>Pseudomonadati</taxon>
        <taxon>Bacteroidota</taxon>
        <taxon>Flavobacteriia</taxon>
        <taxon>Flavobacteriales</taxon>
        <taxon>Flavobacteriaceae</taxon>
        <taxon>Myroides</taxon>
    </lineage>
</organism>
<evidence type="ECO:0000313" key="3">
    <source>
        <dbReference type="Proteomes" id="UP000255024"/>
    </source>
</evidence>
<name>A0A378RN15_MYROD</name>
<evidence type="ECO:0000256" key="1">
    <source>
        <dbReference type="SAM" id="Phobius"/>
    </source>
</evidence>
<dbReference type="EMBL" id="UGQL01000001">
    <property type="protein sequence ID" value="STZ28375.1"/>
    <property type="molecule type" value="Genomic_DNA"/>
</dbReference>
<keyword evidence="1" id="KW-0812">Transmembrane</keyword>
<dbReference type="Proteomes" id="UP000255024">
    <property type="component" value="Unassembled WGS sequence"/>
</dbReference>
<feature type="transmembrane region" description="Helical" evidence="1">
    <location>
        <begin position="14"/>
        <end position="35"/>
    </location>
</feature>
<sequence>MESNKTESKILDSILKATIVLSLLAAWLYSLTILIENLTNPYINIYGLYVIERMLHKAVLPMIKHYLPKK</sequence>
<reference evidence="2 3" key="1">
    <citation type="submission" date="2018-06" db="EMBL/GenBank/DDBJ databases">
        <authorList>
            <consortium name="Pathogen Informatics"/>
            <person name="Doyle S."/>
        </authorList>
    </citation>
    <scope>NUCLEOTIDE SEQUENCE [LARGE SCALE GENOMIC DNA]</scope>
    <source>
        <strain evidence="2 3">NCTC11179</strain>
    </source>
</reference>
<keyword evidence="3" id="KW-1185">Reference proteome</keyword>
<dbReference type="AlphaFoldDB" id="A0A378RN15"/>
<accession>A0A378RN15</accession>
<gene>
    <name evidence="2" type="ORF">NCTC11179_01919</name>
</gene>